<dbReference type="PANTHER" id="PTHR43098">
    <property type="entry name" value="L-ORNITHINE N(5)-MONOOXYGENASE-RELATED"/>
    <property type="match status" value="1"/>
</dbReference>
<dbReference type="GeneID" id="19107277"/>
<dbReference type="InterPro" id="IPR036188">
    <property type="entry name" value="FAD/NAD-bd_sf"/>
</dbReference>
<dbReference type="KEGG" id="bcom:BAUCODRAFT_116994"/>
<evidence type="ECO:0000313" key="9">
    <source>
        <dbReference type="EMBL" id="EMC91893.1"/>
    </source>
</evidence>
<dbReference type="AlphaFoldDB" id="M2MKN5"/>
<dbReference type="OMA" id="EPLNWAG"/>
<reference evidence="9 10" key="1">
    <citation type="journal article" date="2012" name="PLoS Pathog.">
        <title>Diverse lifestyles and strategies of plant pathogenesis encoded in the genomes of eighteen Dothideomycetes fungi.</title>
        <authorList>
            <person name="Ohm R.A."/>
            <person name="Feau N."/>
            <person name="Henrissat B."/>
            <person name="Schoch C.L."/>
            <person name="Horwitz B.A."/>
            <person name="Barry K.W."/>
            <person name="Condon B.J."/>
            <person name="Copeland A.C."/>
            <person name="Dhillon B."/>
            <person name="Glaser F."/>
            <person name="Hesse C.N."/>
            <person name="Kosti I."/>
            <person name="LaButti K."/>
            <person name="Lindquist E.A."/>
            <person name="Lucas S."/>
            <person name="Salamov A.A."/>
            <person name="Bradshaw R.E."/>
            <person name="Ciuffetti L."/>
            <person name="Hamelin R.C."/>
            <person name="Kema G.H.J."/>
            <person name="Lawrence C."/>
            <person name="Scott J.A."/>
            <person name="Spatafora J.W."/>
            <person name="Turgeon B.G."/>
            <person name="de Wit P.J.G.M."/>
            <person name="Zhong S."/>
            <person name="Goodwin S.B."/>
            <person name="Grigoriev I.V."/>
        </authorList>
    </citation>
    <scope>NUCLEOTIDE SEQUENCE [LARGE SCALE GENOMIC DNA]</scope>
    <source>
        <strain evidence="9 10">UAMH 10762</strain>
    </source>
</reference>
<comment type="cofactor">
    <cofactor evidence="1">
        <name>FAD</name>
        <dbReference type="ChEBI" id="CHEBI:57692"/>
    </cofactor>
</comment>
<protein>
    <recommendedName>
        <fullName evidence="8">FAD/NAD(P)-binding domain-containing protein</fullName>
    </recommendedName>
</protein>
<dbReference type="SUPFAM" id="SSF51905">
    <property type="entry name" value="FAD/NAD(P)-binding domain"/>
    <property type="match status" value="2"/>
</dbReference>
<keyword evidence="5" id="KW-0521">NADP</keyword>
<keyword evidence="4" id="KW-0274">FAD</keyword>
<dbReference type="InterPro" id="IPR023753">
    <property type="entry name" value="FAD/NAD-binding_dom"/>
</dbReference>
<keyword evidence="3" id="KW-0285">Flavoprotein</keyword>
<name>M2MKN5_BAUPA</name>
<gene>
    <name evidence="9" type="ORF">BAUCODRAFT_116994</name>
</gene>
<dbReference type="Gene3D" id="3.50.50.60">
    <property type="entry name" value="FAD/NAD(P)-binding domain"/>
    <property type="match status" value="2"/>
</dbReference>
<keyword evidence="10" id="KW-1185">Reference proteome</keyword>
<dbReference type="GO" id="GO:0004497">
    <property type="term" value="F:monooxygenase activity"/>
    <property type="evidence" value="ECO:0007669"/>
    <property type="project" value="UniProtKB-KW"/>
</dbReference>
<comment type="similarity">
    <text evidence="2">Belongs to the FAD-binding monooxygenase family.</text>
</comment>
<dbReference type="OrthoDB" id="66881at2759"/>
<evidence type="ECO:0000256" key="3">
    <source>
        <dbReference type="ARBA" id="ARBA00022630"/>
    </source>
</evidence>
<evidence type="ECO:0000259" key="8">
    <source>
        <dbReference type="Pfam" id="PF07992"/>
    </source>
</evidence>
<dbReference type="PANTHER" id="PTHR43098:SF3">
    <property type="entry name" value="L-ORNITHINE N(5)-MONOOXYGENASE-RELATED"/>
    <property type="match status" value="1"/>
</dbReference>
<feature type="domain" description="FAD/NAD(P)-binding" evidence="8">
    <location>
        <begin position="13"/>
        <end position="236"/>
    </location>
</feature>
<evidence type="ECO:0000256" key="1">
    <source>
        <dbReference type="ARBA" id="ARBA00001974"/>
    </source>
</evidence>
<evidence type="ECO:0000256" key="7">
    <source>
        <dbReference type="ARBA" id="ARBA00023033"/>
    </source>
</evidence>
<accession>M2MKN5</accession>
<proteinExistence type="inferred from homology"/>
<dbReference type="EMBL" id="KB445563">
    <property type="protein sequence ID" value="EMC91893.1"/>
    <property type="molecule type" value="Genomic_DNA"/>
</dbReference>
<dbReference type="HOGENOM" id="CLU_006937_8_0_1"/>
<evidence type="ECO:0000256" key="6">
    <source>
        <dbReference type="ARBA" id="ARBA00023002"/>
    </source>
</evidence>
<keyword evidence="7" id="KW-0503">Monooxygenase</keyword>
<evidence type="ECO:0000313" key="10">
    <source>
        <dbReference type="Proteomes" id="UP000011761"/>
    </source>
</evidence>
<evidence type="ECO:0000256" key="5">
    <source>
        <dbReference type="ARBA" id="ARBA00022857"/>
    </source>
</evidence>
<dbReference type="eggNOG" id="KOG1399">
    <property type="taxonomic scope" value="Eukaryota"/>
</dbReference>
<organism evidence="9 10">
    <name type="scientific">Baudoinia panamericana (strain UAMH 10762)</name>
    <name type="common">Angels' share fungus</name>
    <name type="synonym">Baudoinia compniacensis (strain UAMH 10762)</name>
    <dbReference type="NCBI Taxonomy" id="717646"/>
    <lineage>
        <taxon>Eukaryota</taxon>
        <taxon>Fungi</taxon>
        <taxon>Dikarya</taxon>
        <taxon>Ascomycota</taxon>
        <taxon>Pezizomycotina</taxon>
        <taxon>Dothideomycetes</taxon>
        <taxon>Dothideomycetidae</taxon>
        <taxon>Mycosphaerellales</taxon>
        <taxon>Teratosphaeriaceae</taxon>
        <taxon>Baudoinia</taxon>
    </lineage>
</organism>
<dbReference type="Proteomes" id="UP000011761">
    <property type="component" value="Unassembled WGS sequence"/>
</dbReference>
<dbReference type="Pfam" id="PF07992">
    <property type="entry name" value="Pyr_redox_2"/>
    <property type="match status" value="1"/>
</dbReference>
<dbReference type="RefSeq" id="XP_007681276.1">
    <property type="nucleotide sequence ID" value="XM_007683086.1"/>
</dbReference>
<dbReference type="InterPro" id="IPR050775">
    <property type="entry name" value="FAD-binding_Monooxygenases"/>
</dbReference>
<evidence type="ECO:0000256" key="2">
    <source>
        <dbReference type="ARBA" id="ARBA00010139"/>
    </source>
</evidence>
<evidence type="ECO:0000256" key="4">
    <source>
        <dbReference type="ARBA" id="ARBA00022827"/>
    </source>
</evidence>
<keyword evidence="6" id="KW-0560">Oxidoreductase</keyword>
<sequence>MGSMGELEIPHVDVLLVGAGFASFTLLNRLRKLGLSVTIYEKGSAAGGIWYWNCYPGARVDSDTPIYQLFDKELWEDFTFKERYAGWPELRRYFKHVEKKWNVDDHVEYNKHVDGATFDEKKHQWTVDCSDGSEITCRWFIPCIGFASRRYTPPVPGLSEFQGETYHTAVWPQHGVNLKGKRVAQIGTGASGIQVAQEIGPVVKSLTLYQRTPNFCLPMNQRKLDPEEEEKKKANGDYEKAMNDTRKTFSGFTYDFVEKKTFDDSPEEREKFYHKLLVEEGGFRYWLNTYDDMLFDQKANDEAYNFWRKTVLKRIKNPEKQKLLAPEKPPHPWGTKRPSLEQRFYEVMDQDSVTIIDVNENPITGVNAKGLETKLGLVEVDVLILATGFDSVTGSLAQLNIRGTDGGTIKDHWANGLKTSMGIAIPNFPNMFFLYGPQAPTAFSNGPSCTQFQAEFVEEAIKRLRADNITRFEATEEAEKDWCNRMNEKWDKTLFPLAKSWYSGANIPGKRVEPLNWAGGMVEYCESLYGSLDNDYQGWKTNKGGAKPEGASV</sequence>